<proteinExistence type="predicted"/>
<evidence type="ECO:0000256" key="3">
    <source>
        <dbReference type="SAM" id="Phobius"/>
    </source>
</evidence>
<accession>A0A2P5YZ04</accession>
<dbReference type="AlphaFoldDB" id="A0A2P5YZ04"/>
<dbReference type="InterPro" id="IPR036869">
    <property type="entry name" value="J_dom_sf"/>
</dbReference>
<dbReference type="GeneID" id="93876936"/>
<evidence type="ECO:0000313" key="4">
    <source>
        <dbReference type="EMBL" id="PPU80033.1"/>
    </source>
</evidence>
<evidence type="ECO:0000256" key="1">
    <source>
        <dbReference type="ARBA" id="ARBA00023186"/>
    </source>
</evidence>
<keyword evidence="1" id="KW-0143">Chaperone</keyword>
<dbReference type="InterPro" id="IPR001623">
    <property type="entry name" value="DnaJ_domain"/>
</dbReference>
<keyword evidence="3" id="KW-0472">Membrane</keyword>
<protein>
    <recommendedName>
        <fullName evidence="6">Molecular chaperone DnaJ</fullName>
    </recommendedName>
</protein>
<keyword evidence="3" id="KW-0812">Transmembrane</keyword>
<reference evidence="4 5" key="1">
    <citation type="submission" date="2016-08" db="EMBL/GenBank/DDBJ databases">
        <authorList>
            <person name="Seilhamer J.J."/>
        </authorList>
    </citation>
    <scope>NUCLEOTIDE SEQUENCE [LARGE SCALE GENOMIC DNA]</scope>
    <source>
        <strain evidence="4 5">CFBP4641</strain>
    </source>
</reference>
<comment type="caution">
    <text evidence="4">The sequence shown here is derived from an EMBL/GenBank/DDBJ whole genome shotgun (WGS) entry which is preliminary data.</text>
</comment>
<evidence type="ECO:0008006" key="6">
    <source>
        <dbReference type="Google" id="ProtNLM"/>
    </source>
</evidence>
<evidence type="ECO:0000256" key="2">
    <source>
        <dbReference type="SAM" id="MobiDB-lite"/>
    </source>
</evidence>
<feature type="region of interest" description="Disordered" evidence="2">
    <location>
        <begin position="63"/>
        <end position="119"/>
    </location>
</feature>
<feature type="transmembrane region" description="Helical" evidence="3">
    <location>
        <begin position="346"/>
        <end position="367"/>
    </location>
</feature>
<dbReference type="EMBL" id="MDEK01000023">
    <property type="protein sequence ID" value="PPU80033.1"/>
    <property type="molecule type" value="Genomic_DNA"/>
</dbReference>
<keyword evidence="3" id="KW-1133">Transmembrane helix</keyword>
<dbReference type="Proteomes" id="UP000247346">
    <property type="component" value="Unassembled WGS sequence"/>
</dbReference>
<dbReference type="CDD" id="cd06257">
    <property type="entry name" value="DnaJ"/>
    <property type="match status" value="1"/>
</dbReference>
<dbReference type="RefSeq" id="WP_010341479.1">
    <property type="nucleotide sequence ID" value="NZ_CP132343.1"/>
</dbReference>
<evidence type="ECO:0000313" key="5">
    <source>
        <dbReference type="Proteomes" id="UP000247346"/>
    </source>
</evidence>
<name>A0A2P5YZ04_9XANT</name>
<feature type="transmembrane region" description="Helical" evidence="3">
    <location>
        <begin position="404"/>
        <end position="422"/>
    </location>
</feature>
<sequence length="481" mass="54065">MSPGQRAALERLGVALDADEVSIKRAYARLLKQHRPDTDPAGFQVLYEAYQQALAWCRRSSGAKPRDAGVATDEPAALEQAPPPRKPLGDMPRPPAIARTQEPREMPQPVSLPRRQPPCDPQAVAREIVAHAIEGTAPALQHWLEQHPVMWSLQDKMRVGQALFGVLDQESRPIEAARFEILQRFFEWDTLGGDVDPMRLEDARHDANHAWELRPDSLEVLADTLSAQGQAEVPAWRLRKDLAQLAPPFAWRSALFNAMPIGEADRMRDLLDTLQRVPDGTSVPPIGERNRVFWQAAADPTRLSLDRVLVYAARCLLVTAILSLFVVPIVALRNASTVWDVLRQAAVAWMSLSAIVVACAVAVEFCHWQALPETAVRRWRWAHLLCIPVLSALTLLLADRVWWPIPWALAIALLIVACVRGFQRHYLNPFHQPVWRVAPVLLLVCFVALTSRVIEIPLAAAMGYWLLDAARQMVRQRRRTR</sequence>
<dbReference type="SUPFAM" id="SSF46565">
    <property type="entry name" value="Chaperone J-domain"/>
    <property type="match status" value="1"/>
</dbReference>
<dbReference type="Gene3D" id="1.10.287.110">
    <property type="entry name" value="DnaJ domain"/>
    <property type="match status" value="1"/>
</dbReference>
<gene>
    <name evidence="4" type="ORF">XsacCFBP4641_19565</name>
</gene>
<feature type="transmembrane region" description="Helical" evidence="3">
    <location>
        <begin position="308"/>
        <end position="331"/>
    </location>
</feature>
<feature type="transmembrane region" description="Helical" evidence="3">
    <location>
        <begin position="379"/>
        <end position="398"/>
    </location>
</feature>
<organism evidence="4 5">
    <name type="scientific">Xanthomonas sacchari</name>
    <dbReference type="NCBI Taxonomy" id="56458"/>
    <lineage>
        <taxon>Bacteria</taxon>
        <taxon>Pseudomonadati</taxon>
        <taxon>Pseudomonadota</taxon>
        <taxon>Gammaproteobacteria</taxon>
        <taxon>Lysobacterales</taxon>
        <taxon>Lysobacteraceae</taxon>
        <taxon>Xanthomonas</taxon>
    </lineage>
</organism>
<feature type="transmembrane region" description="Helical" evidence="3">
    <location>
        <begin position="434"/>
        <end position="450"/>
    </location>
</feature>